<name>A0A9P9BID6_9PEZI</name>
<evidence type="ECO:0000313" key="2">
    <source>
        <dbReference type="EMBL" id="KAH7014298.1"/>
    </source>
</evidence>
<keyword evidence="3" id="KW-1185">Reference proteome</keyword>
<organism evidence="2 3">
    <name type="scientific">Microdochium trichocladiopsis</name>
    <dbReference type="NCBI Taxonomy" id="1682393"/>
    <lineage>
        <taxon>Eukaryota</taxon>
        <taxon>Fungi</taxon>
        <taxon>Dikarya</taxon>
        <taxon>Ascomycota</taxon>
        <taxon>Pezizomycotina</taxon>
        <taxon>Sordariomycetes</taxon>
        <taxon>Xylariomycetidae</taxon>
        <taxon>Xylariales</taxon>
        <taxon>Microdochiaceae</taxon>
        <taxon>Microdochium</taxon>
    </lineage>
</organism>
<dbReference type="AlphaFoldDB" id="A0A9P9BID6"/>
<dbReference type="RefSeq" id="XP_046005265.1">
    <property type="nucleotide sequence ID" value="XM_046159745.1"/>
</dbReference>
<protein>
    <submittedName>
        <fullName evidence="2">Uncharacterized protein</fullName>
    </submittedName>
</protein>
<dbReference type="EMBL" id="JAGTJQ010000013">
    <property type="protein sequence ID" value="KAH7014298.1"/>
    <property type="molecule type" value="Genomic_DNA"/>
</dbReference>
<dbReference type="OrthoDB" id="10643836at2759"/>
<feature type="compositionally biased region" description="Basic and acidic residues" evidence="1">
    <location>
        <begin position="234"/>
        <end position="251"/>
    </location>
</feature>
<evidence type="ECO:0000256" key="1">
    <source>
        <dbReference type="SAM" id="MobiDB-lite"/>
    </source>
</evidence>
<evidence type="ECO:0000313" key="3">
    <source>
        <dbReference type="Proteomes" id="UP000756346"/>
    </source>
</evidence>
<dbReference type="Proteomes" id="UP000756346">
    <property type="component" value="Unassembled WGS sequence"/>
</dbReference>
<feature type="region of interest" description="Disordered" evidence="1">
    <location>
        <begin position="234"/>
        <end position="287"/>
    </location>
</feature>
<reference evidence="2" key="1">
    <citation type="journal article" date="2021" name="Nat. Commun.">
        <title>Genetic determinants of endophytism in the Arabidopsis root mycobiome.</title>
        <authorList>
            <person name="Mesny F."/>
            <person name="Miyauchi S."/>
            <person name="Thiergart T."/>
            <person name="Pickel B."/>
            <person name="Atanasova L."/>
            <person name="Karlsson M."/>
            <person name="Huettel B."/>
            <person name="Barry K.W."/>
            <person name="Haridas S."/>
            <person name="Chen C."/>
            <person name="Bauer D."/>
            <person name="Andreopoulos W."/>
            <person name="Pangilinan J."/>
            <person name="LaButti K."/>
            <person name="Riley R."/>
            <person name="Lipzen A."/>
            <person name="Clum A."/>
            <person name="Drula E."/>
            <person name="Henrissat B."/>
            <person name="Kohler A."/>
            <person name="Grigoriev I.V."/>
            <person name="Martin F.M."/>
            <person name="Hacquard S."/>
        </authorList>
    </citation>
    <scope>NUCLEOTIDE SEQUENCE</scope>
    <source>
        <strain evidence="2">MPI-CAGE-CH-0230</strain>
    </source>
</reference>
<feature type="compositionally biased region" description="Polar residues" evidence="1">
    <location>
        <begin position="275"/>
        <end position="287"/>
    </location>
</feature>
<dbReference type="GeneID" id="70189291"/>
<proteinExistence type="predicted"/>
<feature type="region of interest" description="Disordered" evidence="1">
    <location>
        <begin position="300"/>
        <end position="320"/>
    </location>
</feature>
<comment type="caution">
    <text evidence="2">The sequence shown here is derived from an EMBL/GenBank/DDBJ whole genome shotgun (WGS) entry which is preliminary data.</text>
</comment>
<feature type="compositionally biased region" description="Low complexity" evidence="1">
    <location>
        <begin position="252"/>
        <end position="267"/>
    </location>
</feature>
<sequence>MPARPNPPKNAARCFIQMVDFRREKDDELDKEHDALMAKLRLLLEYYNADRGYWHPYLGALYGLKRGSEDTLIKLHDLIGRYKELPEDDARRIHFFRRLKCAQRMANRHVRRALVWPHEEAMYVLASPDSQSTRFYAYRYVDDLELPSRYRILTDSPALTKPPTDWPFPKEKTGLVAPPIPPNDQLRAHRAQAAIYNPWVGTHPDEIEANANLHNKGKLGQKIRDFFAKMKTKRADKAQVKADKKGDDAQKGADAQNGADAAANGAGPVIPEIQVGNTDGNQAADNASSVFEDIHASVGNDAGTVQTGLNAHPVRRPVDE</sequence>
<gene>
    <name evidence="2" type="ORF">B0I36DRAFT_369269</name>
</gene>
<accession>A0A9P9BID6</accession>